<gene>
    <name evidence="3" type="ORF">E5225_00675</name>
</gene>
<dbReference type="OrthoDB" id="5244108at2"/>
<accession>A0A4P7SEM1</accession>
<evidence type="ECO:0000256" key="1">
    <source>
        <dbReference type="SAM" id="MobiDB-lite"/>
    </source>
</evidence>
<dbReference type="EMBL" id="CP039291">
    <property type="protein sequence ID" value="QCB92290.1"/>
    <property type="molecule type" value="Genomic_DNA"/>
</dbReference>
<proteinExistence type="predicted"/>
<evidence type="ECO:0000259" key="2">
    <source>
        <dbReference type="Pfam" id="PF01323"/>
    </source>
</evidence>
<dbReference type="RefSeq" id="WP_135972551.1">
    <property type="nucleotide sequence ID" value="NZ_CP039291.1"/>
</dbReference>
<dbReference type="InterPro" id="IPR051924">
    <property type="entry name" value="GST_Kappa/NadH"/>
</dbReference>
<evidence type="ECO:0000313" key="4">
    <source>
        <dbReference type="Proteomes" id="UP000296469"/>
    </source>
</evidence>
<dbReference type="Proteomes" id="UP000296469">
    <property type="component" value="Chromosome"/>
</dbReference>
<dbReference type="InterPro" id="IPR036249">
    <property type="entry name" value="Thioredoxin-like_sf"/>
</dbReference>
<name>A0A4P7SEM1_9CELL</name>
<dbReference type="Gene3D" id="3.40.30.10">
    <property type="entry name" value="Glutaredoxin"/>
    <property type="match status" value="1"/>
</dbReference>
<dbReference type="GO" id="GO:0006749">
    <property type="term" value="P:glutathione metabolic process"/>
    <property type="evidence" value="ECO:0007669"/>
    <property type="project" value="TreeGrafter"/>
</dbReference>
<dbReference type="PANTHER" id="PTHR42943:SF2">
    <property type="entry name" value="GLUTATHIONE S-TRANSFERASE KAPPA 1"/>
    <property type="match status" value="1"/>
</dbReference>
<dbReference type="GO" id="GO:0004364">
    <property type="term" value="F:glutathione transferase activity"/>
    <property type="evidence" value="ECO:0007669"/>
    <property type="project" value="TreeGrafter"/>
</dbReference>
<evidence type="ECO:0000313" key="3">
    <source>
        <dbReference type="EMBL" id="QCB92290.1"/>
    </source>
</evidence>
<dbReference type="SUPFAM" id="SSF52833">
    <property type="entry name" value="Thioredoxin-like"/>
    <property type="match status" value="1"/>
</dbReference>
<protein>
    <submittedName>
        <fullName evidence="3">2-hydroxychromene-2-carboxylate isomerase</fullName>
    </submittedName>
</protein>
<keyword evidence="3" id="KW-0413">Isomerase</keyword>
<dbReference type="PANTHER" id="PTHR42943">
    <property type="entry name" value="GLUTATHIONE S-TRANSFERASE KAPPA"/>
    <property type="match status" value="1"/>
</dbReference>
<feature type="compositionally biased region" description="Low complexity" evidence="1">
    <location>
        <begin position="235"/>
        <end position="254"/>
    </location>
</feature>
<keyword evidence="4" id="KW-1185">Reference proteome</keyword>
<dbReference type="Pfam" id="PF01323">
    <property type="entry name" value="DSBA"/>
    <property type="match status" value="1"/>
</dbReference>
<dbReference type="GO" id="GO:0016853">
    <property type="term" value="F:isomerase activity"/>
    <property type="evidence" value="ECO:0007669"/>
    <property type="project" value="UniProtKB-KW"/>
</dbReference>
<dbReference type="GO" id="GO:0004602">
    <property type="term" value="F:glutathione peroxidase activity"/>
    <property type="evidence" value="ECO:0007669"/>
    <property type="project" value="TreeGrafter"/>
</dbReference>
<dbReference type="InterPro" id="IPR001853">
    <property type="entry name" value="DSBA-like_thioredoxin_dom"/>
</dbReference>
<feature type="domain" description="DSBA-like thioredoxin" evidence="2">
    <location>
        <begin position="135"/>
        <end position="223"/>
    </location>
</feature>
<organism evidence="3 4">
    <name type="scientific">Cellulomonas shaoxiangyii</name>
    <dbReference type="NCBI Taxonomy" id="2566013"/>
    <lineage>
        <taxon>Bacteria</taxon>
        <taxon>Bacillati</taxon>
        <taxon>Actinomycetota</taxon>
        <taxon>Actinomycetes</taxon>
        <taxon>Micrococcales</taxon>
        <taxon>Cellulomonadaceae</taxon>
        <taxon>Cellulomonas</taxon>
    </lineage>
</organism>
<feature type="region of interest" description="Disordered" evidence="1">
    <location>
        <begin position="235"/>
        <end position="260"/>
    </location>
</feature>
<dbReference type="AlphaFoldDB" id="A0A4P7SEM1"/>
<dbReference type="KEGG" id="celz:E5225_00675"/>
<sequence length="260" mass="27781">MTARPADAVTWWVSLRSPYSWLALHDGQRRHHDLLRTARWRVFFEPDAGLRAEAEAAGVTFPYTPMSRAKHLYILRDVARLAAARGLTPTWPLDRAPDWTVPSLAVLAAGAGHCPGGPGGPDRSDADGRDGEECARALVLRLTRARWQEGRDIADREVVRRCAQEVGLPPAVADASTDPRWRAAGLDELRAVERDGVFGVPYVRVGREPFWGVDRLPAATDALLRARAADPARAAPDGAAASVPAGAGAAAPDGHAGGCG</sequence>
<reference evidence="3 4" key="1">
    <citation type="submission" date="2019-04" db="EMBL/GenBank/DDBJ databases">
        <title>Isolation and identification of Cellulomonas shaoxiangyii sp. Nov. isolated from feces of the Tibetan antelopes (Pantholops hodgsonii) in the Qinghai-Tibet plateau of China.</title>
        <authorList>
            <person name="Tian Z."/>
        </authorList>
    </citation>
    <scope>NUCLEOTIDE SEQUENCE [LARGE SCALE GENOMIC DNA]</scope>
    <source>
        <strain evidence="3 4">Z28</strain>
    </source>
</reference>